<protein>
    <recommendedName>
        <fullName evidence="10">adenylate dimethylallyltransferase (ADP/ATP-dependent)</fullName>
        <ecNumber evidence="10">2.5.1.112</ecNumber>
    </recommendedName>
</protein>
<keyword evidence="3" id="KW-0203">Cytokinin biosynthesis</keyword>
<organism evidence="11 12">
    <name type="scientific">Phtheirospermum japonicum</name>
    <dbReference type="NCBI Taxonomy" id="374723"/>
    <lineage>
        <taxon>Eukaryota</taxon>
        <taxon>Viridiplantae</taxon>
        <taxon>Streptophyta</taxon>
        <taxon>Embryophyta</taxon>
        <taxon>Tracheophyta</taxon>
        <taxon>Spermatophyta</taxon>
        <taxon>Magnoliopsida</taxon>
        <taxon>eudicotyledons</taxon>
        <taxon>Gunneridae</taxon>
        <taxon>Pentapetalae</taxon>
        <taxon>asterids</taxon>
        <taxon>lamiids</taxon>
        <taxon>Lamiales</taxon>
        <taxon>Orobanchaceae</taxon>
        <taxon>Orobanchaceae incertae sedis</taxon>
        <taxon>Phtheirospermum</taxon>
    </lineage>
</organism>
<dbReference type="Gene3D" id="3.40.50.300">
    <property type="entry name" value="P-loop containing nucleotide triphosphate hydrolases"/>
    <property type="match status" value="1"/>
</dbReference>
<evidence type="ECO:0000256" key="3">
    <source>
        <dbReference type="ARBA" id="ARBA00022712"/>
    </source>
</evidence>
<dbReference type="Pfam" id="PF01715">
    <property type="entry name" value="IPPT"/>
    <property type="match status" value="1"/>
</dbReference>
<dbReference type="FunFam" id="1.10.287.890:FF:000002">
    <property type="entry name" value="Adenylate isopentenyltransferase 5, chloroplastic"/>
    <property type="match status" value="1"/>
</dbReference>
<comment type="similarity">
    <text evidence="1">Belongs to the IPP transferase family.</text>
</comment>
<evidence type="ECO:0000256" key="1">
    <source>
        <dbReference type="ARBA" id="ARBA00005842"/>
    </source>
</evidence>
<gene>
    <name evidence="11" type="ORF">PHJA_001928400</name>
</gene>
<dbReference type="PANTHER" id="PTHR11088">
    <property type="entry name" value="TRNA DIMETHYLALLYLTRANSFERASE"/>
    <property type="match status" value="1"/>
</dbReference>
<evidence type="ECO:0000256" key="7">
    <source>
        <dbReference type="ARBA" id="ARBA00051744"/>
    </source>
</evidence>
<dbReference type="EC" id="2.5.1.112" evidence="10"/>
<dbReference type="InterPro" id="IPR027417">
    <property type="entry name" value="P-loop_NTPase"/>
</dbReference>
<comment type="catalytic activity">
    <reaction evidence="8">
        <text>dimethylallyl diphosphate + ADP = N(6)-(dimethylallyl)adenosine 5'-diphosphate + diphosphate</text>
        <dbReference type="Rhea" id="RHEA:36327"/>
        <dbReference type="ChEBI" id="CHEBI:33019"/>
        <dbReference type="ChEBI" id="CHEBI:57623"/>
        <dbReference type="ChEBI" id="CHEBI:73533"/>
        <dbReference type="ChEBI" id="CHEBI:456216"/>
        <dbReference type="EC" id="2.5.1.112"/>
    </reaction>
</comment>
<evidence type="ECO:0000256" key="2">
    <source>
        <dbReference type="ARBA" id="ARBA00022679"/>
    </source>
</evidence>
<keyword evidence="2 11" id="KW-0808">Transferase</keyword>
<comment type="function">
    <text evidence="9">Involved in cytokinin biosynthesis. Catalyzes the transfer of an isopentenyl group from dimethylallyl diphosphate (DMAPP) to ATP and ADP.</text>
</comment>
<dbReference type="InterPro" id="IPR039657">
    <property type="entry name" value="Dimethylallyltransferase"/>
</dbReference>
<name>A0A830CPM5_9LAMI</name>
<sequence length="146" mass="16612">MFVLDSFVSDRVNKMVEKGMVNEVRDFYNPNADYSKGIRRAIGVPEFDTFFRVESFCDGETQANILGEAIDSIKINTSRLARCQLKKINRLSDIKGWSIHRLDATNVFRKLQRDADDVDAEWENTVAAPAVSIVGRFLYNLESEAV</sequence>
<dbReference type="GO" id="GO:0052622">
    <property type="term" value="F:ATP/ADP dimethylallyltransferase activity"/>
    <property type="evidence" value="ECO:0007669"/>
    <property type="project" value="UniProtKB-EC"/>
</dbReference>
<dbReference type="GO" id="GO:0005739">
    <property type="term" value="C:mitochondrion"/>
    <property type="evidence" value="ECO:0007669"/>
    <property type="project" value="TreeGrafter"/>
</dbReference>
<dbReference type="GO" id="GO:0009691">
    <property type="term" value="P:cytokinin biosynthetic process"/>
    <property type="evidence" value="ECO:0007669"/>
    <property type="project" value="UniProtKB-KW"/>
</dbReference>
<evidence type="ECO:0000313" key="12">
    <source>
        <dbReference type="Proteomes" id="UP000653305"/>
    </source>
</evidence>
<evidence type="ECO:0000256" key="8">
    <source>
        <dbReference type="ARBA" id="ARBA00052386"/>
    </source>
</evidence>
<evidence type="ECO:0000313" key="11">
    <source>
        <dbReference type="EMBL" id="GFP97843.1"/>
    </source>
</evidence>
<evidence type="ECO:0000256" key="10">
    <source>
        <dbReference type="ARBA" id="ARBA00066838"/>
    </source>
</evidence>
<keyword evidence="5" id="KW-0067">ATP-binding</keyword>
<dbReference type="EMBL" id="BMAC01000504">
    <property type="protein sequence ID" value="GFP97843.1"/>
    <property type="molecule type" value="Genomic_DNA"/>
</dbReference>
<dbReference type="Proteomes" id="UP000653305">
    <property type="component" value="Unassembled WGS sequence"/>
</dbReference>
<evidence type="ECO:0000256" key="6">
    <source>
        <dbReference type="ARBA" id="ARBA00022946"/>
    </source>
</evidence>
<evidence type="ECO:0000256" key="5">
    <source>
        <dbReference type="ARBA" id="ARBA00022840"/>
    </source>
</evidence>
<comment type="caution">
    <text evidence="11">The sequence shown here is derived from an EMBL/GenBank/DDBJ whole genome shotgun (WGS) entry which is preliminary data.</text>
</comment>
<dbReference type="GO" id="GO:0006400">
    <property type="term" value="P:tRNA modification"/>
    <property type="evidence" value="ECO:0007669"/>
    <property type="project" value="TreeGrafter"/>
</dbReference>
<dbReference type="GO" id="GO:0052381">
    <property type="term" value="F:tRNA dimethylallyltransferase activity"/>
    <property type="evidence" value="ECO:0007669"/>
    <property type="project" value="TreeGrafter"/>
</dbReference>
<dbReference type="AlphaFoldDB" id="A0A830CPM5"/>
<dbReference type="PANTHER" id="PTHR11088:SF74">
    <property type="entry name" value="ADENYLATE ISOPENTENYLTRANSFERASE 5, CHLOROPLASTIC"/>
    <property type="match status" value="1"/>
</dbReference>
<keyword evidence="12" id="KW-1185">Reference proteome</keyword>
<keyword evidence="6" id="KW-0809">Transit peptide</keyword>
<proteinExistence type="inferred from homology"/>
<evidence type="ECO:0000256" key="9">
    <source>
        <dbReference type="ARBA" id="ARBA00055191"/>
    </source>
</evidence>
<reference evidence="11" key="1">
    <citation type="submission" date="2020-07" db="EMBL/GenBank/DDBJ databases">
        <title>Ethylene signaling mediates host invasion by parasitic plants.</title>
        <authorList>
            <person name="Yoshida S."/>
        </authorList>
    </citation>
    <scope>NUCLEOTIDE SEQUENCE</scope>
    <source>
        <strain evidence="11">Okayama</strain>
    </source>
</reference>
<keyword evidence="4" id="KW-0547">Nucleotide-binding</keyword>
<dbReference type="OrthoDB" id="775260at2759"/>
<comment type="catalytic activity">
    <reaction evidence="7">
        <text>dimethylallyl diphosphate + ATP = N(6)-(dimethylallyl)adenosine 5'-triphosphate + diphosphate</text>
        <dbReference type="Rhea" id="RHEA:36331"/>
        <dbReference type="ChEBI" id="CHEBI:30616"/>
        <dbReference type="ChEBI" id="CHEBI:33019"/>
        <dbReference type="ChEBI" id="CHEBI:57623"/>
        <dbReference type="ChEBI" id="CHEBI:73532"/>
        <dbReference type="EC" id="2.5.1.112"/>
    </reaction>
</comment>
<accession>A0A830CPM5</accession>
<evidence type="ECO:0000256" key="4">
    <source>
        <dbReference type="ARBA" id="ARBA00022741"/>
    </source>
</evidence>
<dbReference type="GO" id="GO:0005524">
    <property type="term" value="F:ATP binding"/>
    <property type="evidence" value="ECO:0007669"/>
    <property type="project" value="UniProtKB-KW"/>
</dbReference>
<dbReference type="GO" id="GO:0009824">
    <property type="term" value="F:AMP dimethylallyltransferase activity"/>
    <property type="evidence" value="ECO:0007669"/>
    <property type="project" value="UniProtKB-ARBA"/>
</dbReference>